<dbReference type="Proteomes" id="UP001498476">
    <property type="component" value="Unassembled WGS sequence"/>
</dbReference>
<keyword evidence="2" id="KW-0560">Oxidoreductase</keyword>
<protein>
    <recommendedName>
        <fullName evidence="5">NmrA-like domain-containing protein</fullName>
    </recommendedName>
</protein>
<dbReference type="PANTHER" id="PTHR47706">
    <property type="entry name" value="NMRA-LIKE FAMILY PROTEIN"/>
    <property type="match status" value="1"/>
</dbReference>
<evidence type="ECO:0000256" key="2">
    <source>
        <dbReference type="ARBA" id="ARBA00023002"/>
    </source>
</evidence>
<dbReference type="SUPFAM" id="SSF51735">
    <property type="entry name" value="NAD(P)-binding Rossmann-fold domains"/>
    <property type="match status" value="1"/>
</dbReference>
<keyword evidence="4" id="KW-1185">Reference proteome</keyword>
<evidence type="ECO:0000256" key="1">
    <source>
        <dbReference type="ARBA" id="ARBA00022857"/>
    </source>
</evidence>
<sequence length="310" mass="34372">MSSIRNVAIFGASGNLSRVILAQPVDAGFNIVIIKRPDSKLSKVSDYTSSAPRSDQTIVIRTSTYSDFNRLAQAFVDQDAVVEAFNPDAAQHQRTIVRAALTASVSHMITPEFSLDTFNEHIRETLVCEYKIRAQQVLEDEIAAQAARTATVPKLAWTAVIKDTKTIIRFGSGNQKYSISRVALNGEAVVEVLRNPGKYRNRPAYFASATVATNELKDLINEIALSKSQKPWNIVDTPVDEMLKIGKEMWEKDTAAGVQNRLSTEAYRILGTAASFDEHNRYGADFGTKIGPWGDEDLEKLKENLETLLF</sequence>
<proteinExistence type="predicted"/>
<organism evidence="3 4">
    <name type="scientific">Neonectria punicea</name>
    <dbReference type="NCBI Taxonomy" id="979145"/>
    <lineage>
        <taxon>Eukaryota</taxon>
        <taxon>Fungi</taxon>
        <taxon>Dikarya</taxon>
        <taxon>Ascomycota</taxon>
        <taxon>Pezizomycotina</taxon>
        <taxon>Sordariomycetes</taxon>
        <taxon>Hypocreomycetidae</taxon>
        <taxon>Hypocreales</taxon>
        <taxon>Nectriaceae</taxon>
        <taxon>Neonectria</taxon>
    </lineage>
</organism>
<dbReference type="EMBL" id="JAZAVJ010000092">
    <property type="protein sequence ID" value="KAK7414944.1"/>
    <property type="molecule type" value="Genomic_DNA"/>
</dbReference>
<name>A0ABR1H1H7_9HYPO</name>
<evidence type="ECO:0008006" key="5">
    <source>
        <dbReference type="Google" id="ProtNLM"/>
    </source>
</evidence>
<keyword evidence="1" id="KW-0521">NADP</keyword>
<evidence type="ECO:0000313" key="4">
    <source>
        <dbReference type="Proteomes" id="UP001498476"/>
    </source>
</evidence>
<dbReference type="Gene3D" id="3.40.50.720">
    <property type="entry name" value="NAD(P)-binding Rossmann-like Domain"/>
    <property type="match status" value="1"/>
</dbReference>
<dbReference type="InterPro" id="IPR036291">
    <property type="entry name" value="NAD(P)-bd_dom_sf"/>
</dbReference>
<gene>
    <name evidence="3" type="ORF">QQX98_006269</name>
</gene>
<reference evidence="3 4" key="1">
    <citation type="journal article" date="2025" name="Microbiol. Resour. Announc.">
        <title>Draft genome sequences for Neonectria magnoliae and Neonectria punicea, canker pathogens of Liriodendron tulipifera and Acer saccharum in West Virginia.</title>
        <authorList>
            <person name="Petronek H.M."/>
            <person name="Kasson M.T."/>
            <person name="Metheny A.M."/>
            <person name="Stauder C.M."/>
            <person name="Lovett B."/>
            <person name="Lynch S.C."/>
            <person name="Garnas J.R."/>
            <person name="Kasson L.R."/>
            <person name="Stajich J.E."/>
        </authorList>
    </citation>
    <scope>NUCLEOTIDE SEQUENCE [LARGE SCALE GENOMIC DNA]</scope>
    <source>
        <strain evidence="3 4">NRRL 64653</strain>
    </source>
</reference>
<dbReference type="PANTHER" id="PTHR47706:SF9">
    <property type="entry name" value="NMRA-LIKE DOMAIN-CONTAINING PROTEIN-RELATED"/>
    <property type="match status" value="1"/>
</dbReference>
<accession>A0ABR1H1H7</accession>
<dbReference type="InterPro" id="IPR051609">
    <property type="entry name" value="NmrA/Isoflavone_reductase-like"/>
</dbReference>
<comment type="caution">
    <text evidence="3">The sequence shown here is derived from an EMBL/GenBank/DDBJ whole genome shotgun (WGS) entry which is preliminary data.</text>
</comment>
<evidence type="ECO:0000313" key="3">
    <source>
        <dbReference type="EMBL" id="KAK7414944.1"/>
    </source>
</evidence>